<dbReference type="AlphaFoldDB" id="X4ZJT1"/>
<keyword evidence="2" id="KW-1133">Transmembrane helix</keyword>
<evidence type="ECO:0000313" key="4">
    <source>
        <dbReference type="Proteomes" id="UP000019772"/>
    </source>
</evidence>
<keyword evidence="2" id="KW-0472">Membrane</keyword>
<dbReference type="eggNOG" id="COG4587">
    <property type="taxonomic scope" value="Bacteria"/>
</dbReference>
<dbReference type="Proteomes" id="UP000019772">
    <property type="component" value="Chromosome"/>
</dbReference>
<feature type="transmembrane region" description="Helical" evidence="2">
    <location>
        <begin position="84"/>
        <end position="104"/>
    </location>
</feature>
<accession>X4ZJT1</accession>
<sequence length="295" mass="33633">MFNALSEAGSPRGNRDAGVEGQRDKRSERRLLLQAYFDFIRIRFLTMLAYRLNYYTGILIYSLNIGVNYFTWKAIYGQGESLGGFTASQMTTYVAVSWMARAFYFNNLDREISSDIRDGSIAIQFIRPYNYVLAKMMQGLGEGMFRFMLFMIPGMALAMLLFPVRLPHDPAAWAGFLVMLFFSFLINSQLNVITGLLAFFVENNEGLMRMKRVVVDLFSGLIIPISLFPGWLSAILKLLPFQAITYLPGSVFTGRVQGVGIWNVFGVQLIWFALLLIPLFWLYRAARQRLFVQGG</sequence>
<name>X4ZJT1_9BACL</name>
<feature type="region of interest" description="Disordered" evidence="1">
    <location>
        <begin position="1"/>
        <end position="22"/>
    </location>
</feature>
<feature type="compositionally biased region" description="Basic and acidic residues" evidence="1">
    <location>
        <begin position="13"/>
        <end position="22"/>
    </location>
</feature>
<feature type="transmembrane region" description="Helical" evidence="2">
    <location>
        <begin position="52"/>
        <end position="72"/>
    </location>
</feature>
<dbReference type="STRING" id="1268072.PSAB_13320"/>
<proteinExistence type="predicted"/>
<dbReference type="PATRIC" id="fig|1268072.3.peg.2757"/>
<dbReference type="Pfam" id="PF06182">
    <property type="entry name" value="ABC2_membrane_6"/>
    <property type="match status" value="1"/>
</dbReference>
<gene>
    <name evidence="3" type="ORF">PSAB_13320</name>
</gene>
<evidence type="ECO:0000313" key="3">
    <source>
        <dbReference type="EMBL" id="AHV97582.1"/>
    </source>
</evidence>
<dbReference type="HOGENOM" id="CLU_084465_0_0_9"/>
<feature type="transmembrane region" description="Helical" evidence="2">
    <location>
        <begin position="259"/>
        <end position="283"/>
    </location>
</feature>
<dbReference type="InterPro" id="IPR010390">
    <property type="entry name" value="ABC-2_transporter-like"/>
</dbReference>
<protein>
    <submittedName>
        <fullName evidence="3">ABC transporter permease</fullName>
    </submittedName>
</protein>
<dbReference type="PANTHER" id="PTHR36832">
    <property type="entry name" value="SLR1174 PROTEIN-RELATED"/>
    <property type="match status" value="1"/>
</dbReference>
<evidence type="ECO:0000256" key="1">
    <source>
        <dbReference type="SAM" id="MobiDB-lite"/>
    </source>
</evidence>
<feature type="transmembrane region" description="Helical" evidence="2">
    <location>
        <begin position="145"/>
        <end position="166"/>
    </location>
</feature>
<dbReference type="EMBL" id="CP004078">
    <property type="protein sequence ID" value="AHV97582.1"/>
    <property type="molecule type" value="Genomic_DNA"/>
</dbReference>
<feature type="transmembrane region" description="Helical" evidence="2">
    <location>
        <begin position="172"/>
        <end position="201"/>
    </location>
</feature>
<keyword evidence="4" id="KW-1185">Reference proteome</keyword>
<reference evidence="3 4" key="1">
    <citation type="journal article" date="2014" name="PLoS Genet.">
        <title>Comparative Genomic Analysis of N2-Fixing and Non-N2-Fixing Paenibacillus spp.: Organization, Evolution and Expression of the Nitrogen Fixation Genes.</title>
        <authorList>
            <person name="Xie J.B."/>
            <person name="Du Z."/>
            <person name="Bai L."/>
            <person name="Tian C."/>
            <person name="Zhang Y."/>
            <person name="Xie J.Y."/>
            <person name="Wang T."/>
            <person name="Liu X."/>
            <person name="Chen X."/>
            <person name="Cheng Q."/>
            <person name="Chen S."/>
            <person name="Li J."/>
        </authorList>
    </citation>
    <scope>NUCLEOTIDE SEQUENCE [LARGE SCALE GENOMIC DNA]</scope>
    <source>
        <strain evidence="3 4">T27</strain>
    </source>
</reference>
<evidence type="ECO:0000256" key="2">
    <source>
        <dbReference type="SAM" id="Phobius"/>
    </source>
</evidence>
<dbReference type="KEGG" id="psab:PSAB_13320"/>
<organism evidence="3 4">
    <name type="scientific">Paenibacillus sabinae T27</name>
    <dbReference type="NCBI Taxonomy" id="1268072"/>
    <lineage>
        <taxon>Bacteria</taxon>
        <taxon>Bacillati</taxon>
        <taxon>Bacillota</taxon>
        <taxon>Bacilli</taxon>
        <taxon>Bacillales</taxon>
        <taxon>Paenibacillaceae</taxon>
        <taxon>Paenibacillus</taxon>
    </lineage>
</organism>
<keyword evidence="2" id="KW-0812">Transmembrane</keyword>
<dbReference type="PANTHER" id="PTHR36832:SF1">
    <property type="entry name" value="SLR1174 PROTEIN"/>
    <property type="match status" value="1"/>
</dbReference>
<feature type="transmembrane region" description="Helical" evidence="2">
    <location>
        <begin position="213"/>
        <end position="239"/>
    </location>
</feature>